<evidence type="ECO:0000313" key="2">
    <source>
        <dbReference type="Proteomes" id="UP000013909"/>
    </source>
</evidence>
<gene>
    <name evidence="1" type="ORF">ADIS_3328</name>
</gene>
<reference evidence="1 2" key="1">
    <citation type="submission" date="2013-02" db="EMBL/GenBank/DDBJ databases">
        <title>A novel strain isolated from Lonar lake, Maharashtra, India.</title>
        <authorList>
            <person name="Singh A."/>
        </authorList>
    </citation>
    <scope>NUCLEOTIDE SEQUENCE [LARGE SCALE GENOMIC DNA]</scope>
    <source>
        <strain evidence="1 2">AK24</strain>
    </source>
</reference>
<dbReference type="Proteomes" id="UP000013909">
    <property type="component" value="Unassembled WGS sequence"/>
</dbReference>
<evidence type="ECO:0000313" key="1">
    <source>
        <dbReference type="EMBL" id="EON76200.1"/>
    </source>
</evidence>
<name>R7ZQ07_9BACT</name>
<dbReference type="EMBL" id="AQHR01000088">
    <property type="protein sequence ID" value="EON76200.1"/>
    <property type="molecule type" value="Genomic_DNA"/>
</dbReference>
<proteinExistence type="predicted"/>
<organism evidence="1 2">
    <name type="scientific">Lunatimonas lonarensis</name>
    <dbReference type="NCBI Taxonomy" id="1232681"/>
    <lineage>
        <taxon>Bacteria</taxon>
        <taxon>Pseudomonadati</taxon>
        <taxon>Bacteroidota</taxon>
        <taxon>Cytophagia</taxon>
        <taxon>Cytophagales</taxon>
        <taxon>Cyclobacteriaceae</taxon>
    </lineage>
</organism>
<dbReference type="STRING" id="1232681.ADIS_3328"/>
<protein>
    <submittedName>
        <fullName evidence="1">Uncharacterized protein</fullName>
    </submittedName>
</protein>
<comment type="caution">
    <text evidence="1">The sequence shown here is derived from an EMBL/GenBank/DDBJ whole genome shotgun (WGS) entry which is preliminary data.</text>
</comment>
<dbReference type="AlphaFoldDB" id="R7ZQ07"/>
<keyword evidence="2" id="KW-1185">Reference proteome</keyword>
<accession>R7ZQ07</accession>
<sequence>MDARRITYFSVFIPNLNQVVFLPFLEWDLHQNYVNFPSVPQSPLINAFGDFYKPILISPQKYFILSYINIKSIKNYIII</sequence>